<dbReference type="InterPro" id="IPR003611">
    <property type="entry name" value="NUMOD3"/>
</dbReference>
<dbReference type="GO" id="GO:0015990">
    <property type="term" value="P:electron transport coupled proton transport"/>
    <property type="evidence" value="ECO:0007669"/>
    <property type="project" value="TreeGrafter"/>
</dbReference>
<dbReference type="PANTHER" id="PTHR10422">
    <property type="entry name" value="CYTOCHROME C OXIDASE SUBUNIT 1"/>
    <property type="match status" value="1"/>
</dbReference>
<dbReference type="Gene3D" id="1.20.210.10">
    <property type="entry name" value="Cytochrome c oxidase-like, subunit I domain"/>
    <property type="match status" value="1"/>
</dbReference>
<dbReference type="GO" id="GO:0006123">
    <property type="term" value="P:mitochondrial electron transport, cytochrome c to oxygen"/>
    <property type="evidence" value="ECO:0007669"/>
    <property type="project" value="TreeGrafter"/>
</dbReference>
<dbReference type="PANTHER" id="PTHR10422:SF18">
    <property type="entry name" value="CYTOCHROME C OXIDASE SUBUNIT 1"/>
    <property type="match status" value="1"/>
</dbReference>
<keyword evidence="5" id="KW-0540">Nuclease</keyword>
<feature type="domain" description="GIY-YIG" evidence="3">
    <location>
        <begin position="141"/>
        <end position="229"/>
    </location>
</feature>
<dbReference type="InterPro" id="IPR000305">
    <property type="entry name" value="GIY-YIG_endonuc"/>
</dbReference>
<sequence>MIILYDIKFLLLTNIYYIRINSIFITGKDTVHNLYYMYKLHFHYVLSMGAVFALYSAWYFWIPKILGLDYNKVLGKAHFWILFIGVKVKERMSFFFYARKISGKRFNHDLAGPGGSPNNNFVMFFNNVQESKRAIYKTLRGKSGVYLFINNITNDLYVGSSITLSKRMTSHFYLANSEKATNIVLARAMRKYELKSFSLGILEICASDTIVCSELEQKWRDYYKPRYNVLKVAGSSSGFRHSLDTINKLKEQFKKESHPKYGTVSSPETINAIAQGIKEFYLTHNHPSKGLKGKLSPQYGIGGKSVFCYNQKGEELIFPSINGAKQHFHVRWTLIKKSIDTDQSIHLNGEPWIIQSLPRPAR</sequence>
<feature type="domain" description="Cytochrome oxidase subunit I profile" evidence="4">
    <location>
        <begin position="1"/>
        <end position="88"/>
    </location>
</feature>
<dbReference type="PROSITE" id="PS50164">
    <property type="entry name" value="GIY_YIG"/>
    <property type="match status" value="1"/>
</dbReference>
<dbReference type="Pfam" id="PF01541">
    <property type="entry name" value="GIY-YIG"/>
    <property type="match status" value="1"/>
</dbReference>
<dbReference type="Pfam" id="PF00115">
    <property type="entry name" value="COX1"/>
    <property type="match status" value="1"/>
</dbReference>
<dbReference type="InterPro" id="IPR000883">
    <property type="entry name" value="Cyt_C_Oxase_1"/>
</dbReference>
<dbReference type="GO" id="GO:0005739">
    <property type="term" value="C:mitochondrion"/>
    <property type="evidence" value="ECO:0007669"/>
    <property type="project" value="UniProtKB-ARBA"/>
</dbReference>
<keyword evidence="5" id="KW-0496">Mitochondrion</keyword>
<keyword evidence="2" id="KW-0812">Transmembrane</keyword>
<dbReference type="GO" id="GO:0020037">
    <property type="term" value="F:heme binding"/>
    <property type="evidence" value="ECO:0007669"/>
    <property type="project" value="InterPro"/>
</dbReference>
<protein>
    <submittedName>
        <fullName evidence="5">GIY-YIG endonuclease</fullName>
    </submittedName>
</protein>
<comment type="similarity">
    <text evidence="1">To endonucleases of group I introns of fungi and phage.</text>
</comment>
<dbReference type="GeneID" id="65324693"/>
<dbReference type="Pfam" id="PF07460">
    <property type="entry name" value="NUMOD3"/>
    <property type="match status" value="1"/>
</dbReference>
<dbReference type="InterPro" id="IPR036927">
    <property type="entry name" value="Cyt_c_oxase-like_su1_sf"/>
</dbReference>
<geneLocation type="mitochondrion" evidence="5"/>
<dbReference type="GO" id="GO:0004129">
    <property type="term" value="F:cytochrome-c oxidase activity"/>
    <property type="evidence" value="ECO:0007669"/>
    <property type="project" value="InterPro"/>
</dbReference>
<evidence type="ECO:0000256" key="1">
    <source>
        <dbReference type="ARBA" id="ARBA00010045"/>
    </source>
</evidence>
<proteinExistence type="predicted"/>
<dbReference type="CDD" id="cd10445">
    <property type="entry name" value="GIY-YIG_bI1_like"/>
    <property type="match status" value="1"/>
</dbReference>
<dbReference type="PROSITE" id="PS50855">
    <property type="entry name" value="COX1"/>
    <property type="match status" value="1"/>
</dbReference>
<keyword evidence="5" id="KW-0255">Endonuclease</keyword>
<accession>A0A889XPG4</accession>
<evidence type="ECO:0000313" key="5">
    <source>
        <dbReference type="EMBL" id="QRF72216.1"/>
    </source>
</evidence>
<evidence type="ECO:0000259" key="3">
    <source>
        <dbReference type="PROSITE" id="PS50164"/>
    </source>
</evidence>
<dbReference type="EMBL" id="MT005827">
    <property type="protein sequence ID" value="QRF72216.1"/>
    <property type="molecule type" value="Genomic_DNA"/>
</dbReference>
<evidence type="ECO:0000256" key="2">
    <source>
        <dbReference type="SAM" id="Phobius"/>
    </source>
</evidence>
<dbReference type="NCBIfam" id="TIGR01453">
    <property type="entry name" value="grpIintron_endo"/>
    <property type="match status" value="1"/>
</dbReference>
<keyword evidence="2" id="KW-0472">Membrane</keyword>
<organism evidence="5">
    <name type="scientific">Monilinia fructicola</name>
    <name type="common">Brown rot fungus</name>
    <name type="synonym">Ciboria fructicola</name>
    <dbReference type="NCBI Taxonomy" id="38448"/>
    <lineage>
        <taxon>Eukaryota</taxon>
        <taxon>Fungi</taxon>
        <taxon>Dikarya</taxon>
        <taxon>Ascomycota</taxon>
        <taxon>Pezizomycotina</taxon>
        <taxon>Leotiomycetes</taxon>
        <taxon>Helotiales</taxon>
        <taxon>Sclerotiniaceae</taxon>
        <taxon>Monilinia</taxon>
    </lineage>
</organism>
<dbReference type="SUPFAM" id="SSF82771">
    <property type="entry name" value="GIY-YIG endonuclease"/>
    <property type="match status" value="1"/>
</dbReference>
<dbReference type="SUPFAM" id="SSF81442">
    <property type="entry name" value="Cytochrome c oxidase subunit I-like"/>
    <property type="match status" value="1"/>
</dbReference>
<reference evidence="5" key="1">
    <citation type="submission" date="2020-01" db="EMBL/GenBank/DDBJ databases">
        <authorList>
            <person name="Ozkilinc H."/>
            <person name="Yildiz G."/>
        </authorList>
    </citation>
    <scope>NUCLEOTIDE SEQUENCE</scope>
</reference>
<keyword evidence="5" id="KW-0378">Hydrolase</keyword>
<dbReference type="AlphaFoldDB" id="A0A889XPG4"/>
<dbReference type="GO" id="GO:0004519">
    <property type="term" value="F:endonuclease activity"/>
    <property type="evidence" value="ECO:0007669"/>
    <property type="project" value="UniProtKB-KW"/>
</dbReference>
<dbReference type="InterPro" id="IPR023616">
    <property type="entry name" value="Cyt_c_oxase-like_su1_dom"/>
</dbReference>
<dbReference type="GO" id="GO:0003677">
    <property type="term" value="F:DNA binding"/>
    <property type="evidence" value="ECO:0007669"/>
    <property type="project" value="InterPro"/>
</dbReference>
<evidence type="ECO:0000259" key="4">
    <source>
        <dbReference type="PROSITE" id="PS50855"/>
    </source>
</evidence>
<keyword evidence="2" id="KW-1133">Transmembrane helix</keyword>
<dbReference type="Gene3D" id="3.40.1440.10">
    <property type="entry name" value="GIY-YIG endonuclease"/>
    <property type="match status" value="1"/>
</dbReference>
<dbReference type="RefSeq" id="YP_010121840.1">
    <property type="nucleotide sequence ID" value="NC_056195.1"/>
</dbReference>
<feature type="transmembrane region" description="Helical" evidence="2">
    <location>
        <begin position="42"/>
        <end position="62"/>
    </location>
</feature>
<dbReference type="SMART" id="SM00465">
    <property type="entry name" value="GIYc"/>
    <property type="match status" value="1"/>
</dbReference>
<dbReference type="GO" id="GO:0016020">
    <property type="term" value="C:membrane"/>
    <property type="evidence" value="ECO:0007669"/>
    <property type="project" value="InterPro"/>
</dbReference>
<dbReference type="InterPro" id="IPR006350">
    <property type="entry name" value="Intron_endoG1"/>
</dbReference>
<name>A0A889XPG4_MONFR</name>
<dbReference type="InterPro" id="IPR035901">
    <property type="entry name" value="GIY-YIG_endonuc_sf"/>
</dbReference>